<dbReference type="SMART" id="SM00829">
    <property type="entry name" value="PKS_ER"/>
    <property type="match status" value="1"/>
</dbReference>
<dbReference type="SUPFAM" id="SSF51735">
    <property type="entry name" value="NAD(P)-binding Rossmann-fold domains"/>
    <property type="match status" value="1"/>
</dbReference>
<dbReference type="Pfam" id="PF00107">
    <property type="entry name" value="ADH_zinc_N"/>
    <property type="match status" value="1"/>
</dbReference>
<dbReference type="EMBL" id="QWLM01000015">
    <property type="protein sequence ID" value="RHW44600.1"/>
    <property type="molecule type" value="Genomic_DNA"/>
</dbReference>
<dbReference type="EMBL" id="CP043031">
    <property type="protein sequence ID" value="QEH94252.1"/>
    <property type="molecule type" value="Genomic_DNA"/>
</dbReference>
<dbReference type="SUPFAM" id="SSF50129">
    <property type="entry name" value="GroES-like"/>
    <property type="match status" value="1"/>
</dbReference>
<dbReference type="InterPro" id="IPR036291">
    <property type="entry name" value="NAD(P)-bd_dom_sf"/>
</dbReference>
<dbReference type="PANTHER" id="PTHR48106:SF8">
    <property type="entry name" value="OS02G0805600 PROTEIN"/>
    <property type="match status" value="1"/>
</dbReference>
<evidence type="ECO:0000313" key="4">
    <source>
        <dbReference type="EMBL" id="QEH94252.1"/>
    </source>
</evidence>
<reference evidence="5 6" key="1">
    <citation type="submission" date="2018-08" db="EMBL/GenBank/DDBJ databases">
        <title>Whole genome sequence analysis of Dermacoccus abyssi bacteria isolated from Deep Mariana trench Micromonospora spp reveals genes involved in the environmental adaptation and production of secondary metabolites.</title>
        <authorList>
            <person name="Abdel-Mageed W.M."/>
            <person name="Lehri B."/>
            <person name="Nouioui I."/>
            <person name="Goodfellow I."/>
            <person name="Jaspars M."/>
            <person name="Karlyshev A."/>
        </authorList>
    </citation>
    <scope>NUCLEOTIDE SEQUENCE [LARGE SCALE GENOMIC DNA]</scope>
    <source>
        <strain evidence="5 6">MT1.1</strain>
    </source>
</reference>
<dbReference type="PANTHER" id="PTHR48106">
    <property type="entry name" value="QUINONE OXIDOREDUCTASE PIG3-RELATED"/>
    <property type="match status" value="1"/>
</dbReference>
<name>A0A417Z344_9MICO</name>
<dbReference type="Pfam" id="PF08240">
    <property type="entry name" value="ADH_N"/>
    <property type="match status" value="1"/>
</dbReference>
<dbReference type="InterPro" id="IPR014189">
    <property type="entry name" value="Quinone_OxRdtase_PIG3"/>
</dbReference>
<gene>
    <name evidence="5" type="ORF">D1832_12060</name>
    <name evidence="4" type="ORF">FV141_12535</name>
</gene>
<dbReference type="InterPro" id="IPR020843">
    <property type="entry name" value="ER"/>
</dbReference>
<dbReference type="NCBIfam" id="TIGR02824">
    <property type="entry name" value="quinone_pig3"/>
    <property type="match status" value="1"/>
</dbReference>
<dbReference type="Proteomes" id="UP000285376">
    <property type="component" value="Unassembled WGS sequence"/>
</dbReference>
<dbReference type="CDD" id="cd05276">
    <property type="entry name" value="p53_inducible_oxidoreductase"/>
    <property type="match status" value="1"/>
</dbReference>
<dbReference type="RefSeq" id="WP_118914329.1">
    <property type="nucleotide sequence ID" value="NZ_CBCRVH010000015.1"/>
</dbReference>
<evidence type="ECO:0000313" key="7">
    <source>
        <dbReference type="Proteomes" id="UP000323565"/>
    </source>
</evidence>
<dbReference type="InterPro" id="IPR011032">
    <property type="entry name" value="GroES-like_sf"/>
</dbReference>
<dbReference type="Gene3D" id="3.90.180.10">
    <property type="entry name" value="Medium-chain alcohol dehydrogenases, catalytic domain"/>
    <property type="match status" value="1"/>
</dbReference>
<feature type="domain" description="Enoyl reductase (ER)" evidence="3">
    <location>
        <begin position="10"/>
        <end position="323"/>
    </location>
</feature>
<reference evidence="4 7" key="2">
    <citation type="submission" date="2019-08" db="EMBL/GenBank/DDBJ databases">
        <title>Dermacoccus abyssi strain HZAU 226, whole genome Nanopore sequencing project.</title>
        <authorList>
            <person name="Guo A."/>
            <person name="Zhang X."/>
            <person name="Ruan Y."/>
            <person name="Liu W."/>
            <person name="Chen Q."/>
            <person name="Gu L."/>
        </authorList>
    </citation>
    <scope>NUCLEOTIDE SEQUENCE [LARGE SCALE GENOMIC DNA]</scope>
    <source>
        <strain evidence="4 7">HZAU 226</strain>
    </source>
</reference>
<evidence type="ECO:0000256" key="2">
    <source>
        <dbReference type="ARBA" id="ARBA00023002"/>
    </source>
</evidence>
<evidence type="ECO:0000313" key="5">
    <source>
        <dbReference type="EMBL" id="RHW44600.1"/>
    </source>
</evidence>
<evidence type="ECO:0000256" key="1">
    <source>
        <dbReference type="ARBA" id="ARBA00022857"/>
    </source>
</evidence>
<protein>
    <submittedName>
        <fullName evidence="5">NAD(P)H-quinone oxidoreductase</fullName>
    </submittedName>
</protein>
<accession>A0A417Z344</accession>
<sequence>MLAITLPEFGDESVLTPADVDTPSPADLAGDEVLIRVAAAGVNRADLMQRQGFYPPPPGESELPGLEVSGTIEAVGTDTLGWKVGDEVCALLAGGGYAEYVVAPVGQILPVPHGIDLVTAAALPEVASTVWSNVFLTADLQPGELVLVHGGGSGIGTMAIQLAKASGARVAVTAGSAEKLAACKALGADILINYREDDFVDAMDAEGGANVILDVVGAKYLERNIAALAPSGRLVVIGMQGGTKAELDLSKLLAKRAQITATGLRSRPREEKAAIVAHVRENVWPLVESGAVRPIVHATYPLTRAADAHRELAASQHIGKVLLTV</sequence>
<dbReference type="GO" id="GO:0016651">
    <property type="term" value="F:oxidoreductase activity, acting on NAD(P)H"/>
    <property type="evidence" value="ECO:0007669"/>
    <property type="project" value="TreeGrafter"/>
</dbReference>
<keyword evidence="7" id="KW-1185">Reference proteome</keyword>
<dbReference type="GO" id="GO:0070402">
    <property type="term" value="F:NADPH binding"/>
    <property type="evidence" value="ECO:0007669"/>
    <property type="project" value="TreeGrafter"/>
</dbReference>
<keyword evidence="1" id="KW-0521">NADP</keyword>
<dbReference type="AlphaFoldDB" id="A0A417Z344"/>
<dbReference type="Proteomes" id="UP000323565">
    <property type="component" value="Chromosome"/>
</dbReference>
<organism evidence="5 6">
    <name type="scientific">Dermacoccus abyssi</name>
    <dbReference type="NCBI Taxonomy" id="322596"/>
    <lineage>
        <taxon>Bacteria</taxon>
        <taxon>Bacillati</taxon>
        <taxon>Actinomycetota</taxon>
        <taxon>Actinomycetes</taxon>
        <taxon>Micrococcales</taxon>
        <taxon>Dermacoccaceae</taxon>
        <taxon>Dermacoccus</taxon>
    </lineage>
</organism>
<proteinExistence type="predicted"/>
<evidence type="ECO:0000259" key="3">
    <source>
        <dbReference type="SMART" id="SM00829"/>
    </source>
</evidence>
<evidence type="ECO:0000313" key="6">
    <source>
        <dbReference type="Proteomes" id="UP000285376"/>
    </source>
</evidence>
<dbReference type="InterPro" id="IPR013154">
    <property type="entry name" value="ADH-like_N"/>
</dbReference>
<dbReference type="InterPro" id="IPR013149">
    <property type="entry name" value="ADH-like_C"/>
</dbReference>
<keyword evidence="2" id="KW-0560">Oxidoreductase</keyword>
<dbReference type="Gene3D" id="3.40.50.720">
    <property type="entry name" value="NAD(P)-binding Rossmann-like Domain"/>
    <property type="match status" value="1"/>
</dbReference>